<evidence type="ECO:0000256" key="3">
    <source>
        <dbReference type="ARBA" id="ARBA00022840"/>
    </source>
</evidence>
<dbReference type="InterPro" id="IPR036291">
    <property type="entry name" value="NAD(P)-bd_dom_sf"/>
</dbReference>
<dbReference type="AlphaFoldDB" id="X1RIJ5"/>
<dbReference type="Pfam" id="PF13380">
    <property type="entry name" value="CoA_binding_2"/>
    <property type="match status" value="1"/>
</dbReference>
<accession>X1RIJ5</accession>
<gene>
    <name evidence="5" type="ORF">S06H3_64667</name>
</gene>
<sequence length="113" mass="12295">LLEFQFEGPIYPVNPKGGEIGGLKVYPSVEDIPDTVDYAISTVSNRVAPKLVTECARKGVKAIHFCTAGFSETGDEEGARLELELGRVSRDMGIRIIGPNCMGIYCPESRLSF</sequence>
<keyword evidence="3" id="KW-0067">ATP-binding</keyword>
<feature type="non-terminal residue" evidence="5">
    <location>
        <position position="113"/>
    </location>
</feature>
<feature type="non-terminal residue" evidence="5">
    <location>
        <position position="1"/>
    </location>
</feature>
<dbReference type="SUPFAM" id="SSF51735">
    <property type="entry name" value="NAD(P)-binding Rossmann-fold domains"/>
    <property type="match status" value="1"/>
</dbReference>
<dbReference type="GO" id="GO:0005524">
    <property type="term" value="F:ATP binding"/>
    <property type="evidence" value="ECO:0007669"/>
    <property type="project" value="UniProtKB-KW"/>
</dbReference>
<name>X1RIJ5_9ZZZZ</name>
<dbReference type="InterPro" id="IPR051538">
    <property type="entry name" value="Acyl-CoA_Synth/Transferase"/>
</dbReference>
<evidence type="ECO:0000256" key="2">
    <source>
        <dbReference type="ARBA" id="ARBA00022741"/>
    </source>
</evidence>
<feature type="domain" description="CoA-binding" evidence="4">
    <location>
        <begin position="1"/>
        <end position="70"/>
    </location>
</feature>
<evidence type="ECO:0000256" key="1">
    <source>
        <dbReference type="ARBA" id="ARBA00022598"/>
    </source>
</evidence>
<comment type="caution">
    <text evidence="5">The sequence shown here is derived from an EMBL/GenBank/DDBJ whole genome shotgun (WGS) entry which is preliminary data.</text>
</comment>
<reference evidence="5" key="1">
    <citation type="journal article" date="2014" name="Front. Microbiol.">
        <title>High frequency of phylogenetically diverse reductive dehalogenase-homologous genes in deep subseafloor sedimentary metagenomes.</title>
        <authorList>
            <person name="Kawai M."/>
            <person name="Futagami T."/>
            <person name="Toyoda A."/>
            <person name="Takaki Y."/>
            <person name="Nishi S."/>
            <person name="Hori S."/>
            <person name="Arai W."/>
            <person name="Tsubouchi T."/>
            <person name="Morono Y."/>
            <person name="Uchiyama I."/>
            <person name="Ito T."/>
            <person name="Fujiyama A."/>
            <person name="Inagaki F."/>
            <person name="Takami H."/>
        </authorList>
    </citation>
    <scope>NUCLEOTIDE SEQUENCE</scope>
    <source>
        <strain evidence="5">Expedition CK06-06</strain>
    </source>
</reference>
<dbReference type="GO" id="GO:0016874">
    <property type="term" value="F:ligase activity"/>
    <property type="evidence" value="ECO:0007669"/>
    <property type="project" value="UniProtKB-KW"/>
</dbReference>
<dbReference type="PANTHER" id="PTHR43334">
    <property type="entry name" value="ACETATE--COA LIGASE [ADP-FORMING]"/>
    <property type="match status" value="1"/>
</dbReference>
<dbReference type="InterPro" id="IPR003781">
    <property type="entry name" value="CoA-bd"/>
</dbReference>
<proteinExistence type="predicted"/>
<dbReference type="Gene3D" id="3.40.50.720">
    <property type="entry name" value="NAD(P)-binding Rossmann-like Domain"/>
    <property type="match status" value="1"/>
</dbReference>
<keyword evidence="1" id="KW-0436">Ligase</keyword>
<organism evidence="5">
    <name type="scientific">marine sediment metagenome</name>
    <dbReference type="NCBI Taxonomy" id="412755"/>
    <lineage>
        <taxon>unclassified sequences</taxon>
        <taxon>metagenomes</taxon>
        <taxon>ecological metagenomes</taxon>
    </lineage>
</organism>
<dbReference type="PANTHER" id="PTHR43334:SF1">
    <property type="entry name" value="3-HYDROXYPROPIONATE--COA LIGASE [ADP-FORMING]"/>
    <property type="match status" value="1"/>
</dbReference>
<dbReference type="SMART" id="SM00881">
    <property type="entry name" value="CoA_binding"/>
    <property type="match status" value="1"/>
</dbReference>
<dbReference type="EMBL" id="BARV01043272">
    <property type="protein sequence ID" value="GAI55399.1"/>
    <property type="molecule type" value="Genomic_DNA"/>
</dbReference>
<evidence type="ECO:0000313" key="5">
    <source>
        <dbReference type="EMBL" id="GAI55399.1"/>
    </source>
</evidence>
<evidence type="ECO:0000259" key="4">
    <source>
        <dbReference type="SMART" id="SM00881"/>
    </source>
</evidence>
<protein>
    <recommendedName>
        <fullName evidence="4">CoA-binding domain-containing protein</fullName>
    </recommendedName>
</protein>
<keyword evidence="2" id="KW-0547">Nucleotide-binding</keyword>